<dbReference type="EMBL" id="JAKLMC020000046">
    <property type="protein sequence ID" value="KAK5948543.1"/>
    <property type="molecule type" value="Genomic_DNA"/>
</dbReference>
<sequence>MSTTSTITAPTATSQPISVHELLRAYEVHQTGQDEVNIVQALAVAERRPATQLPQHANEPTPVTPPQPDEARVRRRQPPIRPASRGHTLSSRPAGIDGSEAAFVLFMFAGVYMLAVPKVPVLIGALADGKQDLAKHWRKSW</sequence>
<proteinExistence type="predicted"/>
<evidence type="ECO:0000313" key="2">
    <source>
        <dbReference type="EMBL" id="KAK5948543.1"/>
    </source>
</evidence>
<evidence type="ECO:0000313" key="3">
    <source>
        <dbReference type="Proteomes" id="UP001316803"/>
    </source>
</evidence>
<dbReference type="AlphaFoldDB" id="A0AAN8E903"/>
<reference evidence="2 3" key="1">
    <citation type="submission" date="2022-12" db="EMBL/GenBank/DDBJ databases">
        <title>Genomic features and morphological characterization of a novel Knufia sp. strain isolated from spacecraft assembly facility.</title>
        <authorList>
            <person name="Teixeira M."/>
            <person name="Chander A.M."/>
            <person name="Stajich J.E."/>
            <person name="Venkateswaran K."/>
        </authorList>
    </citation>
    <scope>NUCLEOTIDE SEQUENCE [LARGE SCALE GENOMIC DNA]</scope>
    <source>
        <strain evidence="2 3">FJI-L2-BK-P2</strain>
    </source>
</reference>
<comment type="caution">
    <text evidence="2">The sequence shown here is derived from an EMBL/GenBank/DDBJ whole genome shotgun (WGS) entry which is preliminary data.</text>
</comment>
<gene>
    <name evidence="2" type="ORF">OHC33_010439</name>
</gene>
<dbReference type="Proteomes" id="UP001316803">
    <property type="component" value="Unassembled WGS sequence"/>
</dbReference>
<organism evidence="2 3">
    <name type="scientific">Knufia fluminis</name>
    <dbReference type="NCBI Taxonomy" id="191047"/>
    <lineage>
        <taxon>Eukaryota</taxon>
        <taxon>Fungi</taxon>
        <taxon>Dikarya</taxon>
        <taxon>Ascomycota</taxon>
        <taxon>Pezizomycotina</taxon>
        <taxon>Eurotiomycetes</taxon>
        <taxon>Chaetothyriomycetidae</taxon>
        <taxon>Chaetothyriales</taxon>
        <taxon>Trichomeriaceae</taxon>
        <taxon>Knufia</taxon>
    </lineage>
</organism>
<accession>A0AAN8E903</accession>
<protein>
    <submittedName>
        <fullName evidence="2">Uncharacterized protein</fullName>
    </submittedName>
</protein>
<evidence type="ECO:0000256" key="1">
    <source>
        <dbReference type="SAM" id="MobiDB-lite"/>
    </source>
</evidence>
<name>A0AAN8E903_9EURO</name>
<feature type="region of interest" description="Disordered" evidence="1">
    <location>
        <begin position="47"/>
        <end position="95"/>
    </location>
</feature>
<keyword evidence="3" id="KW-1185">Reference proteome</keyword>